<dbReference type="RefSeq" id="WP_112429631.1">
    <property type="nucleotide sequence ID" value="NZ_MCIF01000002.1"/>
</dbReference>
<dbReference type="Pfam" id="PF01979">
    <property type="entry name" value="Amidohydro_1"/>
    <property type="match status" value="1"/>
</dbReference>
<dbReference type="GO" id="GO:0046872">
    <property type="term" value="F:metal ion binding"/>
    <property type="evidence" value="ECO:0007669"/>
    <property type="project" value="UniProtKB-KW"/>
</dbReference>
<evidence type="ECO:0000259" key="7">
    <source>
        <dbReference type="Pfam" id="PF01979"/>
    </source>
</evidence>
<dbReference type="SUPFAM" id="SSF51338">
    <property type="entry name" value="Composite domain of metallo-dependent hydrolases"/>
    <property type="match status" value="1"/>
</dbReference>
<dbReference type="Gene3D" id="2.30.40.10">
    <property type="entry name" value="Urease, subunit C, domain 1"/>
    <property type="match status" value="1"/>
</dbReference>
<dbReference type="InterPro" id="IPR032466">
    <property type="entry name" value="Metal_Hydrolase"/>
</dbReference>
<dbReference type="OrthoDB" id="9765462at2"/>
<evidence type="ECO:0000256" key="4">
    <source>
        <dbReference type="ARBA" id="ARBA00010286"/>
    </source>
</evidence>
<accession>A0A328VEM3</accession>
<dbReference type="PANTHER" id="PTHR43668:SF2">
    <property type="entry name" value="ALLANTOINASE"/>
    <property type="match status" value="1"/>
</dbReference>
<comment type="cofactor">
    <cofactor evidence="1">
        <name>Zn(2+)</name>
        <dbReference type="ChEBI" id="CHEBI:29105"/>
    </cofactor>
</comment>
<sequence>MPTTLMGALVLPDRIINGTITVVDGRIARIEEGFSVQAGETFDFRGKYLLPGLIEVHGHMREPGLEYKEDIAHGTRAGLAGGYTTILDMPNTRPPTTTAARVDEQIQRYTARSYCDFAINMGVSREEIDELRAVDPTKITGVKIFAAGHQSAPTTIPRLSDLARIFAILGERGLMAIVHAENQELIDYFLHQYRDIAGRHDPAAWGEVRNLAVVLTSVLEMISLARYFGVKLYLLHLSTPEELAAVDFGRRIGVEVYGEVTTAHLALSSADYAHYGNLINIAPALRSPEAQDQLWQLLRAGRIDTVVTDHAPHTLAEKQKASVWEVASGMPGLQEAVPVLVSNWVKRFGRGTLEEGLIRIAQVTSGNIARIFGFGQKGTLAVGKDADIVVIDTEQPWKVRKEDLYTKNQWSVYEGLELIGRPVATFLRGQLVYRDGQIIGEPQGQLLRRTARC</sequence>
<keyword evidence="6" id="KW-0378">Hydrolase</keyword>
<dbReference type="GO" id="GO:0006145">
    <property type="term" value="P:purine nucleobase catabolic process"/>
    <property type="evidence" value="ECO:0007669"/>
    <property type="project" value="TreeGrafter"/>
</dbReference>
<comment type="function">
    <text evidence="2">Catalyzes the reversible cyclization of carbamoyl aspartate to dihydroorotate.</text>
</comment>
<dbReference type="EMBL" id="MCIF01000002">
    <property type="protein sequence ID" value="RAQ96228.1"/>
    <property type="molecule type" value="Genomic_DNA"/>
</dbReference>
<dbReference type="InterPro" id="IPR011059">
    <property type="entry name" value="Metal-dep_hydrolase_composite"/>
</dbReference>
<feature type="domain" description="Amidohydrolase-related" evidence="7">
    <location>
        <begin position="48"/>
        <end position="429"/>
    </location>
</feature>
<proteinExistence type="inferred from homology"/>
<dbReference type="InterPro" id="IPR006680">
    <property type="entry name" value="Amidohydro-rel"/>
</dbReference>
<evidence type="ECO:0000256" key="3">
    <source>
        <dbReference type="ARBA" id="ARBA00008829"/>
    </source>
</evidence>
<dbReference type="InterPro" id="IPR050138">
    <property type="entry name" value="DHOase/Allantoinase_Hydrolase"/>
</dbReference>
<dbReference type="NCBIfam" id="TIGR00857">
    <property type="entry name" value="pyrC_multi"/>
    <property type="match status" value="1"/>
</dbReference>
<comment type="similarity">
    <text evidence="4">Belongs to the metallo-dependent hydrolases superfamily. DHOase family. Class I DHOase subfamily.</text>
</comment>
<gene>
    <name evidence="8" type="ORF">A4R35_11850</name>
</gene>
<evidence type="ECO:0000256" key="1">
    <source>
        <dbReference type="ARBA" id="ARBA00001947"/>
    </source>
</evidence>
<evidence type="ECO:0000256" key="5">
    <source>
        <dbReference type="ARBA" id="ARBA00022723"/>
    </source>
</evidence>
<dbReference type="GO" id="GO:0005737">
    <property type="term" value="C:cytoplasm"/>
    <property type="evidence" value="ECO:0007669"/>
    <property type="project" value="TreeGrafter"/>
</dbReference>
<evidence type="ECO:0000313" key="9">
    <source>
        <dbReference type="Proteomes" id="UP000248706"/>
    </source>
</evidence>
<keyword evidence="5" id="KW-0479">Metal-binding</keyword>
<dbReference type="Gene3D" id="3.20.20.140">
    <property type="entry name" value="Metal-dependent hydrolases"/>
    <property type="match status" value="1"/>
</dbReference>
<dbReference type="Proteomes" id="UP000248706">
    <property type="component" value="Unassembled WGS sequence"/>
</dbReference>
<evidence type="ECO:0000313" key="8">
    <source>
        <dbReference type="EMBL" id="RAQ96228.1"/>
    </source>
</evidence>
<dbReference type="FunFam" id="3.20.20.140:FF:000174">
    <property type="entry name" value="Dihydropyrimidinase-related protein 2"/>
    <property type="match status" value="1"/>
</dbReference>
<reference evidence="8 9" key="1">
    <citation type="submission" date="2016-08" db="EMBL/GenBank/DDBJ databases">
        <title>Analysis of Carbohydrate Active Enzymes in Thermogemmatispora T81 Reveals Carbohydrate Degradation Ability.</title>
        <authorList>
            <person name="Tomazini A."/>
            <person name="Lal S."/>
            <person name="Stott M."/>
            <person name="Henrissat B."/>
            <person name="Polikarpov I."/>
            <person name="Sparling R."/>
            <person name="Levin D.B."/>
        </authorList>
    </citation>
    <scope>NUCLEOTIDE SEQUENCE [LARGE SCALE GENOMIC DNA]</scope>
    <source>
        <strain evidence="8 9">T81</strain>
    </source>
</reference>
<protein>
    <recommendedName>
        <fullName evidence="7">Amidohydrolase-related domain-containing protein</fullName>
    </recommendedName>
</protein>
<comment type="caution">
    <text evidence="8">The sequence shown here is derived from an EMBL/GenBank/DDBJ whole genome shotgun (WGS) entry which is preliminary data.</text>
</comment>
<dbReference type="SUPFAM" id="SSF51556">
    <property type="entry name" value="Metallo-dependent hydrolases"/>
    <property type="match status" value="1"/>
</dbReference>
<dbReference type="PANTHER" id="PTHR43668">
    <property type="entry name" value="ALLANTOINASE"/>
    <property type="match status" value="1"/>
</dbReference>
<dbReference type="AlphaFoldDB" id="A0A328VEM3"/>
<dbReference type="InterPro" id="IPR002195">
    <property type="entry name" value="Dihydroorotase_CS"/>
</dbReference>
<name>A0A328VEM3_9CHLR</name>
<evidence type="ECO:0000256" key="2">
    <source>
        <dbReference type="ARBA" id="ARBA00002368"/>
    </source>
</evidence>
<keyword evidence="9" id="KW-1185">Reference proteome</keyword>
<evidence type="ECO:0000256" key="6">
    <source>
        <dbReference type="ARBA" id="ARBA00022801"/>
    </source>
</evidence>
<dbReference type="PROSITE" id="PS00483">
    <property type="entry name" value="DIHYDROOROTASE_2"/>
    <property type="match status" value="1"/>
</dbReference>
<organism evidence="8 9">
    <name type="scientific">Thermogemmatispora tikiterensis</name>
    <dbReference type="NCBI Taxonomy" id="1825093"/>
    <lineage>
        <taxon>Bacteria</taxon>
        <taxon>Bacillati</taxon>
        <taxon>Chloroflexota</taxon>
        <taxon>Ktedonobacteria</taxon>
        <taxon>Thermogemmatisporales</taxon>
        <taxon>Thermogemmatisporaceae</taxon>
        <taxon>Thermogemmatispora</taxon>
    </lineage>
</organism>
<comment type="similarity">
    <text evidence="3">Belongs to the metallo-dependent hydrolases superfamily. Hydantoinase/dihydropyrimidinase family.</text>
</comment>
<dbReference type="GO" id="GO:0004038">
    <property type="term" value="F:allantoinase activity"/>
    <property type="evidence" value="ECO:0007669"/>
    <property type="project" value="TreeGrafter"/>
</dbReference>